<evidence type="ECO:0000256" key="1">
    <source>
        <dbReference type="SAM" id="Phobius"/>
    </source>
</evidence>
<sequence>MNNYSRKYTGSHIHAFPPVLIVTVLLFIPQEVKFIKKLYSGRLRRKFKRRGISKRFYKNGKLKSETEYDNVGNILQESDFDKNGAVISVKD</sequence>
<dbReference type="Gene3D" id="3.90.930.1">
    <property type="match status" value="1"/>
</dbReference>
<name>A0A7S6WPT2_9SPIR</name>
<feature type="transmembrane region" description="Helical" evidence="1">
    <location>
        <begin position="12"/>
        <end position="28"/>
    </location>
</feature>
<dbReference type="RefSeq" id="WP_024469092.1">
    <property type="nucleotide sequence ID" value="NZ_CP061839.1"/>
</dbReference>
<organism evidence="2 3">
    <name type="scientific">Treponema pedis</name>
    <dbReference type="NCBI Taxonomy" id="409322"/>
    <lineage>
        <taxon>Bacteria</taxon>
        <taxon>Pseudomonadati</taxon>
        <taxon>Spirochaetota</taxon>
        <taxon>Spirochaetia</taxon>
        <taxon>Spirochaetales</taxon>
        <taxon>Treponemataceae</taxon>
        <taxon>Treponema</taxon>
    </lineage>
</organism>
<proteinExistence type="predicted"/>
<evidence type="ECO:0000313" key="2">
    <source>
        <dbReference type="EMBL" id="QOW61076.1"/>
    </source>
</evidence>
<evidence type="ECO:0000313" key="3">
    <source>
        <dbReference type="Proteomes" id="UP000593915"/>
    </source>
</evidence>
<dbReference type="EMBL" id="CP061839">
    <property type="protein sequence ID" value="QOW61076.1"/>
    <property type="molecule type" value="Genomic_DNA"/>
</dbReference>
<keyword evidence="1" id="KW-0812">Transmembrane</keyword>
<gene>
    <name evidence="2" type="ORF">IFE08_01275</name>
</gene>
<dbReference type="AlphaFoldDB" id="A0A7S6WPT2"/>
<keyword evidence="1" id="KW-0472">Membrane</keyword>
<accession>A0A7S6WPT2</accession>
<dbReference type="Proteomes" id="UP000593915">
    <property type="component" value="Chromosome"/>
</dbReference>
<keyword evidence="1" id="KW-1133">Transmembrane helix</keyword>
<reference evidence="2 3" key="1">
    <citation type="submission" date="2020-09" db="EMBL/GenBank/DDBJ databases">
        <title>Characterization of Treponema spp. from bovine digital dermatitis in Korea.</title>
        <authorList>
            <person name="Espiritu H.M."/>
            <person name="Cho Y.I."/>
            <person name="Mamuad L."/>
        </authorList>
    </citation>
    <scope>NUCLEOTIDE SEQUENCE [LARGE SCALE GENOMIC DNA]</scope>
    <source>
        <strain evidence="2 3">KS1</strain>
    </source>
</reference>
<protein>
    <submittedName>
        <fullName evidence="2">Uncharacterized protein</fullName>
    </submittedName>
</protein>